<evidence type="ECO:0000313" key="8">
    <source>
        <dbReference type="Proteomes" id="UP000198940"/>
    </source>
</evidence>
<dbReference type="PRINTS" id="PR00035">
    <property type="entry name" value="HTHGNTR"/>
</dbReference>
<dbReference type="STRING" id="1055723.SAMN05216293_3492"/>
<dbReference type="Pfam" id="PF00392">
    <property type="entry name" value="GntR"/>
    <property type="match status" value="1"/>
</dbReference>
<reference evidence="6 7" key="1">
    <citation type="submission" date="2016-11" db="EMBL/GenBank/DDBJ databases">
        <authorList>
            <person name="Varghese N."/>
            <person name="Submissions S."/>
        </authorList>
    </citation>
    <scope>NUCLEOTIDE SEQUENCE [LARGE SCALE GENOMIC DNA]</scope>
    <source>
        <strain evidence="6 7">CGMCC 1.12174</strain>
        <strain evidence="5 8">DSM 26351</strain>
    </source>
</reference>
<dbReference type="PROSITE" id="PS50949">
    <property type="entry name" value="HTH_GNTR"/>
    <property type="match status" value="1"/>
</dbReference>
<evidence type="ECO:0000313" key="6">
    <source>
        <dbReference type="EMBL" id="SHL44584.1"/>
    </source>
</evidence>
<dbReference type="InterPro" id="IPR008920">
    <property type="entry name" value="TF_FadR/GntR_C"/>
</dbReference>
<organism evidence="6 7">
    <name type="scientific">Flagellimonas taeanensis</name>
    <dbReference type="NCBI Taxonomy" id="1005926"/>
    <lineage>
        <taxon>Bacteria</taxon>
        <taxon>Pseudomonadati</taxon>
        <taxon>Bacteroidota</taxon>
        <taxon>Flavobacteriia</taxon>
        <taxon>Flavobacteriales</taxon>
        <taxon>Flavobacteriaceae</taxon>
        <taxon>Flagellimonas</taxon>
    </lineage>
</organism>
<protein>
    <submittedName>
        <fullName evidence="6">DNA-binding transcriptional regulator, FadR family</fullName>
    </submittedName>
</protein>
<evidence type="ECO:0000259" key="4">
    <source>
        <dbReference type="PROSITE" id="PS50949"/>
    </source>
</evidence>
<dbReference type="PANTHER" id="PTHR43537">
    <property type="entry name" value="TRANSCRIPTIONAL REGULATOR, GNTR FAMILY"/>
    <property type="match status" value="1"/>
</dbReference>
<dbReference type="Pfam" id="PF07729">
    <property type="entry name" value="FCD"/>
    <property type="match status" value="1"/>
</dbReference>
<dbReference type="AlphaFoldDB" id="A0A1M7AP93"/>
<keyword evidence="8" id="KW-1185">Reference proteome</keyword>
<dbReference type="SUPFAM" id="SSF48008">
    <property type="entry name" value="GntR ligand-binding domain-like"/>
    <property type="match status" value="1"/>
</dbReference>
<evidence type="ECO:0000313" key="5">
    <source>
        <dbReference type="EMBL" id="SFC35062.1"/>
    </source>
</evidence>
<keyword evidence="2 6" id="KW-0238">DNA-binding</keyword>
<feature type="domain" description="HTH gntR-type" evidence="4">
    <location>
        <begin position="14"/>
        <end position="82"/>
    </location>
</feature>
<dbReference type="CDD" id="cd07377">
    <property type="entry name" value="WHTH_GntR"/>
    <property type="match status" value="1"/>
</dbReference>
<dbReference type="Proteomes" id="UP000198940">
    <property type="component" value="Unassembled WGS sequence"/>
</dbReference>
<dbReference type="InterPro" id="IPR011711">
    <property type="entry name" value="GntR_C"/>
</dbReference>
<dbReference type="SMART" id="SM00345">
    <property type="entry name" value="HTH_GNTR"/>
    <property type="match status" value="1"/>
</dbReference>
<gene>
    <name evidence="5" type="ORF">SAMN04487891_109121</name>
    <name evidence="6" type="ORF">SAMN05216293_3492</name>
</gene>
<dbReference type="OrthoDB" id="1040417at2"/>
<keyword evidence="3" id="KW-0804">Transcription</keyword>
<dbReference type="PANTHER" id="PTHR43537:SF5">
    <property type="entry name" value="UXU OPERON TRANSCRIPTIONAL REGULATOR"/>
    <property type="match status" value="1"/>
</dbReference>
<dbReference type="Proteomes" id="UP000184031">
    <property type="component" value="Unassembled WGS sequence"/>
</dbReference>
<evidence type="ECO:0000313" key="7">
    <source>
        <dbReference type="Proteomes" id="UP000184031"/>
    </source>
</evidence>
<dbReference type="SMART" id="SM00895">
    <property type="entry name" value="FCD"/>
    <property type="match status" value="1"/>
</dbReference>
<dbReference type="SUPFAM" id="SSF46785">
    <property type="entry name" value="Winged helix' DNA-binding domain"/>
    <property type="match status" value="1"/>
</dbReference>
<proteinExistence type="predicted"/>
<dbReference type="InterPro" id="IPR000524">
    <property type="entry name" value="Tscrpt_reg_HTH_GntR"/>
</dbReference>
<accession>A0A3A1P2K3</accession>
<dbReference type="GO" id="GO:0003700">
    <property type="term" value="F:DNA-binding transcription factor activity"/>
    <property type="evidence" value="ECO:0007669"/>
    <property type="project" value="InterPro"/>
</dbReference>
<evidence type="ECO:0000256" key="2">
    <source>
        <dbReference type="ARBA" id="ARBA00023125"/>
    </source>
</evidence>
<sequence length="237" mass="27868">MKENHNTFRPVQKMTMVDQVERSLRIYFKENGFKPGDNLPTENELAQIMNVSRNVIREALSRFRMLGLISSNKKSGIHLEKFNLFSALERVMDPNVLDKSTLHDLFELRIMLEIGMADAIYRNIVPEQVFALRQIVEDYESKKVPNKIEHEISFHSELYKISKNETLCGFQKYLKIVFDYVLSLENELMDKPINKSKVTHSDLVDCLEKGSVQEFRELMHNHFNPYYEMNFLRQGGK</sequence>
<dbReference type="EMBL" id="FOKU01000009">
    <property type="protein sequence ID" value="SFC35062.1"/>
    <property type="molecule type" value="Genomic_DNA"/>
</dbReference>
<dbReference type="Gene3D" id="1.10.10.10">
    <property type="entry name" value="Winged helix-like DNA-binding domain superfamily/Winged helix DNA-binding domain"/>
    <property type="match status" value="1"/>
</dbReference>
<dbReference type="RefSeq" id="WP_072882177.1">
    <property type="nucleotide sequence ID" value="NZ_FOKU01000009.1"/>
</dbReference>
<dbReference type="Gene3D" id="1.20.120.530">
    <property type="entry name" value="GntR ligand-binding domain-like"/>
    <property type="match status" value="1"/>
</dbReference>
<comment type="caution">
    <text evidence="6">The sequence shown here is derived from an EMBL/GenBank/DDBJ whole genome shotgun (WGS) entry which is preliminary data.</text>
</comment>
<name>A0A1M7AP93_9FLAO</name>
<dbReference type="EMBL" id="FRAT01000010">
    <property type="protein sequence ID" value="SHL44584.1"/>
    <property type="molecule type" value="Genomic_DNA"/>
</dbReference>
<dbReference type="InterPro" id="IPR036388">
    <property type="entry name" value="WH-like_DNA-bd_sf"/>
</dbReference>
<accession>A0A1M7AP93</accession>
<evidence type="ECO:0000256" key="3">
    <source>
        <dbReference type="ARBA" id="ARBA00023163"/>
    </source>
</evidence>
<keyword evidence="1" id="KW-0805">Transcription regulation</keyword>
<dbReference type="InterPro" id="IPR036390">
    <property type="entry name" value="WH_DNA-bd_sf"/>
</dbReference>
<dbReference type="GO" id="GO:0003677">
    <property type="term" value="F:DNA binding"/>
    <property type="evidence" value="ECO:0007669"/>
    <property type="project" value="UniProtKB-KW"/>
</dbReference>
<evidence type="ECO:0000256" key="1">
    <source>
        <dbReference type="ARBA" id="ARBA00023015"/>
    </source>
</evidence>